<protein>
    <submittedName>
        <fullName evidence="2">Uncharacterized protein</fullName>
    </submittedName>
</protein>
<reference evidence="2 3" key="1">
    <citation type="journal article" date="2015" name="Fungal Genet. Biol.">
        <title>Evolution of novel wood decay mechanisms in Agaricales revealed by the genome sequences of Fistulina hepatica and Cylindrobasidium torrendii.</title>
        <authorList>
            <person name="Floudas D."/>
            <person name="Held B.W."/>
            <person name="Riley R."/>
            <person name="Nagy L.G."/>
            <person name="Koehler G."/>
            <person name="Ransdell A.S."/>
            <person name="Younus H."/>
            <person name="Chow J."/>
            <person name="Chiniquy J."/>
            <person name="Lipzen A."/>
            <person name="Tritt A."/>
            <person name="Sun H."/>
            <person name="Haridas S."/>
            <person name="LaButti K."/>
            <person name="Ohm R.A."/>
            <person name="Kues U."/>
            <person name="Blanchette R.A."/>
            <person name="Grigoriev I.V."/>
            <person name="Minto R.E."/>
            <person name="Hibbett D.S."/>
        </authorList>
    </citation>
    <scope>NUCLEOTIDE SEQUENCE [LARGE SCALE GENOMIC DNA]</scope>
    <source>
        <strain evidence="2 3">ATCC 64428</strain>
    </source>
</reference>
<dbReference type="Proteomes" id="UP000054144">
    <property type="component" value="Unassembled WGS sequence"/>
</dbReference>
<dbReference type="EMBL" id="KN882025">
    <property type="protein sequence ID" value="KIY46665.1"/>
    <property type="molecule type" value="Genomic_DNA"/>
</dbReference>
<name>A0A0D7A7E0_9AGAR</name>
<keyword evidence="3" id="KW-1185">Reference proteome</keyword>
<accession>A0A0D7A7E0</accession>
<evidence type="ECO:0000313" key="3">
    <source>
        <dbReference type="Proteomes" id="UP000054144"/>
    </source>
</evidence>
<evidence type="ECO:0000256" key="1">
    <source>
        <dbReference type="SAM" id="MobiDB-lite"/>
    </source>
</evidence>
<gene>
    <name evidence="2" type="ORF">FISHEDRAFT_75374</name>
</gene>
<evidence type="ECO:0000313" key="2">
    <source>
        <dbReference type="EMBL" id="KIY46665.1"/>
    </source>
</evidence>
<sequence>MSHGDNSALAPPRYPPSLPPKYTSDPADEEETLQAAVRSFTLSTGMSIKTDGQISLVLNNQIEGAIVPSFGRLAHINGTVAIEAHDRESVRETSVTHEGQIFVTVSGSAGCHH</sequence>
<dbReference type="AlphaFoldDB" id="A0A0D7A7E0"/>
<proteinExistence type="predicted"/>
<feature type="region of interest" description="Disordered" evidence="1">
    <location>
        <begin position="1"/>
        <end position="30"/>
    </location>
</feature>
<organism evidence="2 3">
    <name type="scientific">Fistulina hepatica ATCC 64428</name>
    <dbReference type="NCBI Taxonomy" id="1128425"/>
    <lineage>
        <taxon>Eukaryota</taxon>
        <taxon>Fungi</taxon>
        <taxon>Dikarya</taxon>
        <taxon>Basidiomycota</taxon>
        <taxon>Agaricomycotina</taxon>
        <taxon>Agaricomycetes</taxon>
        <taxon>Agaricomycetidae</taxon>
        <taxon>Agaricales</taxon>
        <taxon>Fistulinaceae</taxon>
        <taxon>Fistulina</taxon>
    </lineage>
</organism>
<dbReference type="OrthoDB" id="3252135at2759"/>